<dbReference type="PANTHER" id="PTHR33416">
    <property type="entry name" value="NUCLEAR PORE COMPLEX PROTEIN NUP1"/>
    <property type="match status" value="1"/>
</dbReference>
<feature type="compositionally biased region" description="Basic and acidic residues" evidence="1">
    <location>
        <begin position="254"/>
        <end position="278"/>
    </location>
</feature>
<reference evidence="2 3" key="1">
    <citation type="journal article" date="2013" name="Proc. Natl. Acad. Sci. U.S.A.">
        <title>Fine-scale variation in meiotic recombination in Mimulus inferred from population shotgun sequencing.</title>
        <authorList>
            <person name="Hellsten U."/>
            <person name="Wright K.M."/>
            <person name="Jenkins J."/>
            <person name="Shu S."/>
            <person name="Yuan Y."/>
            <person name="Wessler S.R."/>
            <person name="Schmutz J."/>
            <person name="Willis J.H."/>
            <person name="Rokhsar D.S."/>
        </authorList>
    </citation>
    <scope>NUCLEOTIDE SEQUENCE [LARGE SCALE GENOMIC DNA]</scope>
    <source>
        <strain evidence="3">cv. DUN x IM62</strain>
    </source>
</reference>
<dbReference type="PANTHER" id="PTHR33416:SF20">
    <property type="entry name" value="NUCLEAR PORE COMPLEX PROTEIN NUP1"/>
    <property type="match status" value="1"/>
</dbReference>
<dbReference type="eggNOG" id="KOG0845">
    <property type="taxonomic scope" value="Eukaryota"/>
</dbReference>
<dbReference type="GO" id="GO:0016973">
    <property type="term" value="P:poly(A)+ mRNA export from nucleus"/>
    <property type="evidence" value="ECO:0000318"/>
    <property type="project" value="GO_Central"/>
</dbReference>
<evidence type="ECO:0000313" key="3">
    <source>
        <dbReference type="Proteomes" id="UP000030748"/>
    </source>
</evidence>
<feature type="compositionally biased region" description="Polar residues" evidence="1">
    <location>
        <begin position="815"/>
        <end position="846"/>
    </location>
</feature>
<feature type="region of interest" description="Disordered" evidence="1">
    <location>
        <begin position="628"/>
        <end position="671"/>
    </location>
</feature>
<dbReference type="Proteomes" id="UP000030748">
    <property type="component" value="Unassembled WGS sequence"/>
</dbReference>
<feature type="region of interest" description="Disordered" evidence="1">
    <location>
        <begin position="772"/>
        <end position="879"/>
    </location>
</feature>
<sequence>MSSSSVDLVENDEKFESQQMTLKRRSSVLDEEVGSVGPMRRIRQKPNLLAPRIHHTAHGVGIGSHAKQKLVEENENENVSRTSYAHVPSQSSAVASRILEHLEKLTPKEKASESKIVAVREKSPLKLASTMLSGQTLRNMENVGSSKLQLDVQDDHKLGDKTNANLVDSRDSSSRKQGNVEENGHREFVVPSDMWNPAMNNDSSPSLKASRPIMSTDSVLTNGTSQPPQKKKSFRMTAQEDDDVHSNWLASRPSYEEKKSMESPPKDSKSAPSEEPKVVKITTQSEDKSPSSLTSSKTELSRGAVTFGEGSSFSAFSALEETRAASKSAGFSLPAAPSDRPKETNDSPPLFSFSSKVVDKLPSMPFESVKTPEAKLDNSSSLVNVNASTVSQTEVLASDKGFHVNPSKAGDINGKSDFAPSAASNGPLVSNPPPVSTTAASHNDVSNFVPAVASTTSAISSGSIFGFSAKPTDLSGPVFKFGASVDLPNAASLASTANVTDVVDPNTKPKIDAGYGSSSSPHTNLAPFGAASSGSSTFVFGSSSIFANTSKSPVSGAETASQGASVQLGSSAPAPLPSFSMSSSTPFGSSLSNSQVSNPNGIFGFSSAPTSDTSKLVPASGPSPSLFKFGASSTPASEGTAPSLSSGATPANAVDSSSGAATPQTVTNTTSSYSNGTSGIFNFGASSSAPSTISSNSTPNFFGSSWQNPNPATFGSTFASSSPATGFSFNASSTPSASTNPVFSFTTASASVLSSPSQNLFGNAPSTAFAAVSPGSNDRMSAEDSMAEDPVQQSAPSVSVFGQPSLSPSPPGFTFGSTVASQGNPFPFGGQQNLQNPSPFQTSGSAEFNAGGGFSLGSGGVDKSGRKILRIGRSKNRKK</sequence>
<name>A0A022PWG6_ERYGU</name>
<feature type="region of interest" description="Disordered" evidence="1">
    <location>
        <begin position="326"/>
        <end position="351"/>
    </location>
</feature>
<dbReference type="STRING" id="4155.A0A022PWG6"/>
<protein>
    <submittedName>
        <fullName evidence="2">Uncharacterized protein</fullName>
    </submittedName>
</protein>
<keyword evidence="3" id="KW-1185">Reference proteome</keyword>
<dbReference type="EMBL" id="KI632289">
    <property type="protein sequence ID" value="EYU19859.1"/>
    <property type="molecule type" value="Genomic_DNA"/>
</dbReference>
<organism evidence="2 3">
    <name type="scientific">Erythranthe guttata</name>
    <name type="common">Yellow monkey flower</name>
    <name type="synonym">Mimulus guttatus</name>
    <dbReference type="NCBI Taxonomy" id="4155"/>
    <lineage>
        <taxon>Eukaryota</taxon>
        <taxon>Viridiplantae</taxon>
        <taxon>Streptophyta</taxon>
        <taxon>Embryophyta</taxon>
        <taxon>Tracheophyta</taxon>
        <taxon>Spermatophyta</taxon>
        <taxon>Magnoliopsida</taxon>
        <taxon>eudicotyledons</taxon>
        <taxon>Gunneridae</taxon>
        <taxon>Pentapetalae</taxon>
        <taxon>asterids</taxon>
        <taxon>lamiids</taxon>
        <taxon>Lamiales</taxon>
        <taxon>Phrymaceae</taxon>
        <taxon>Erythranthe</taxon>
    </lineage>
</organism>
<feature type="compositionally biased region" description="Basic and acidic residues" evidence="1">
    <location>
        <begin position="168"/>
        <end position="188"/>
    </location>
</feature>
<feature type="compositionally biased region" description="Polar residues" evidence="1">
    <location>
        <begin position="631"/>
        <end position="666"/>
    </location>
</feature>
<dbReference type="GO" id="GO:0071763">
    <property type="term" value="P:nuclear membrane organization"/>
    <property type="evidence" value="ECO:0000318"/>
    <property type="project" value="GO_Central"/>
</dbReference>
<feature type="region of interest" description="Disordered" evidence="1">
    <location>
        <begin position="401"/>
        <end position="434"/>
    </location>
</feature>
<feature type="compositionally biased region" description="Gly residues" evidence="1">
    <location>
        <begin position="850"/>
        <end position="862"/>
    </location>
</feature>
<feature type="region of interest" description="Disordered" evidence="1">
    <location>
        <begin position="150"/>
        <end position="301"/>
    </location>
</feature>
<evidence type="ECO:0000256" key="1">
    <source>
        <dbReference type="SAM" id="MobiDB-lite"/>
    </source>
</evidence>
<feature type="compositionally biased region" description="Polar residues" evidence="1">
    <location>
        <begin position="791"/>
        <end position="806"/>
    </location>
</feature>
<feature type="compositionally biased region" description="Basic residues" evidence="1">
    <location>
        <begin position="866"/>
        <end position="879"/>
    </location>
</feature>
<evidence type="ECO:0000313" key="2">
    <source>
        <dbReference type="EMBL" id="EYU19859.1"/>
    </source>
</evidence>
<proteinExistence type="predicted"/>
<accession>A0A022PWG6</accession>
<feature type="region of interest" description="Disordered" evidence="1">
    <location>
        <begin position="1"/>
        <end position="22"/>
    </location>
</feature>
<gene>
    <name evidence="2" type="ORF">MIMGU_mgv1a001139mg</name>
</gene>
<dbReference type="GO" id="GO:0005635">
    <property type="term" value="C:nuclear envelope"/>
    <property type="evidence" value="ECO:0000318"/>
    <property type="project" value="GO_Central"/>
</dbReference>
<dbReference type="AlphaFoldDB" id="A0A022PWG6"/>
<feature type="compositionally biased region" description="Polar residues" evidence="1">
    <location>
        <begin position="198"/>
        <end position="228"/>
    </location>
</feature>